<gene>
    <name evidence="3" type="ORF">ACFPRA_21235</name>
</gene>
<dbReference type="Pfam" id="PF13828">
    <property type="entry name" value="DUF4190"/>
    <property type="match status" value="1"/>
</dbReference>
<feature type="transmembrane region" description="Helical" evidence="1">
    <location>
        <begin position="12"/>
        <end position="37"/>
    </location>
</feature>
<evidence type="ECO:0000259" key="2">
    <source>
        <dbReference type="Pfam" id="PF13828"/>
    </source>
</evidence>
<dbReference type="InterPro" id="IPR025241">
    <property type="entry name" value="DUF4190"/>
</dbReference>
<keyword evidence="1" id="KW-0472">Membrane</keyword>
<reference evidence="4" key="1">
    <citation type="journal article" date="2019" name="Int. J. Syst. Evol. Microbiol.">
        <title>The Global Catalogue of Microorganisms (GCM) 10K type strain sequencing project: providing services to taxonomists for standard genome sequencing and annotation.</title>
        <authorList>
            <consortium name="The Broad Institute Genomics Platform"/>
            <consortium name="The Broad Institute Genome Sequencing Center for Infectious Disease"/>
            <person name="Wu L."/>
            <person name="Ma J."/>
        </authorList>
    </citation>
    <scope>NUCLEOTIDE SEQUENCE [LARGE SCALE GENOMIC DNA]</scope>
    <source>
        <strain evidence="4">CGMCC 4.1434</strain>
    </source>
</reference>
<feature type="domain" description="DUF4190" evidence="2">
    <location>
        <begin position="10"/>
        <end position="69"/>
    </location>
</feature>
<dbReference type="EMBL" id="JBHSNO010000016">
    <property type="protein sequence ID" value="MFC5591414.1"/>
    <property type="molecule type" value="Genomic_DNA"/>
</dbReference>
<keyword evidence="1" id="KW-0812">Transmembrane</keyword>
<keyword evidence="4" id="KW-1185">Reference proteome</keyword>
<organism evidence="3 4">
    <name type="scientific">Sporosarcina soli</name>
    <dbReference type="NCBI Taxonomy" id="334736"/>
    <lineage>
        <taxon>Bacteria</taxon>
        <taxon>Bacillati</taxon>
        <taxon>Bacillota</taxon>
        <taxon>Bacilli</taxon>
        <taxon>Bacillales</taxon>
        <taxon>Caryophanaceae</taxon>
        <taxon>Sporosarcina</taxon>
    </lineage>
</organism>
<accession>A0ABW0TRC3</accession>
<protein>
    <submittedName>
        <fullName evidence="3">DUF4190 domain-containing protein</fullName>
    </submittedName>
</protein>
<sequence length="88" mass="9187">MNQTKTNSPAIISLILGILSILVPIIGVALGVIGVIFSRKAVKEISQTKEEGRGLATAGLTCSIVGITIQFIGLLNVVIFYSMTPVSS</sequence>
<name>A0ABW0TRC3_9BACL</name>
<dbReference type="RefSeq" id="WP_381439181.1">
    <property type="nucleotide sequence ID" value="NZ_JBHSNO010000016.1"/>
</dbReference>
<evidence type="ECO:0000313" key="3">
    <source>
        <dbReference type="EMBL" id="MFC5591414.1"/>
    </source>
</evidence>
<proteinExistence type="predicted"/>
<comment type="caution">
    <text evidence="3">The sequence shown here is derived from an EMBL/GenBank/DDBJ whole genome shotgun (WGS) entry which is preliminary data.</text>
</comment>
<feature type="transmembrane region" description="Helical" evidence="1">
    <location>
        <begin position="58"/>
        <end position="83"/>
    </location>
</feature>
<evidence type="ECO:0000313" key="4">
    <source>
        <dbReference type="Proteomes" id="UP001596109"/>
    </source>
</evidence>
<evidence type="ECO:0000256" key="1">
    <source>
        <dbReference type="SAM" id="Phobius"/>
    </source>
</evidence>
<dbReference type="Proteomes" id="UP001596109">
    <property type="component" value="Unassembled WGS sequence"/>
</dbReference>
<keyword evidence="1" id="KW-1133">Transmembrane helix</keyword>